<comment type="caution">
    <text evidence="1">The sequence shown here is derived from an EMBL/GenBank/DDBJ whole genome shotgun (WGS) entry which is preliminary data.</text>
</comment>
<protein>
    <submittedName>
        <fullName evidence="1">Uncharacterized protein</fullName>
    </submittedName>
</protein>
<organism evidence="1 2">
    <name type="scientific">[Haemophilus] felis</name>
    <dbReference type="NCBI Taxonomy" id="123822"/>
    <lineage>
        <taxon>Bacteria</taxon>
        <taxon>Pseudomonadati</taxon>
        <taxon>Pseudomonadota</taxon>
        <taxon>Gammaproteobacteria</taxon>
        <taxon>Pasteurellales</taxon>
        <taxon>Pasteurellaceae</taxon>
    </lineage>
</organism>
<evidence type="ECO:0000313" key="2">
    <source>
        <dbReference type="Proteomes" id="UP000190023"/>
    </source>
</evidence>
<proteinExistence type="predicted"/>
<dbReference type="AlphaFoldDB" id="A0A1T0AUI4"/>
<evidence type="ECO:0000313" key="1">
    <source>
        <dbReference type="EMBL" id="OOS00006.1"/>
    </source>
</evidence>
<sequence length="76" mass="9266">MDIKKYLKILKDFSNKKEKALMVTRNNKNNQKFIKQFDGFIEWNKKKDSEKEKVVDFLLKLNTDFENKKNSNRNHK</sequence>
<accession>A0A1T0AUI4</accession>
<dbReference type="Proteomes" id="UP000190023">
    <property type="component" value="Unassembled WGS sequence"/>
</dbReference>
<name>A0A1T0AUI4_9PAST</name>
<dbReference type="EMBL" id="MUYB01000057">
    <property type="protein sequence ID" value="OOS00006.1"/>
    <property type="molecule type" value="Genomic_DNA"/>
</dbReference>
<dbReference type="STRING" id="123822.B0188_10950"/>
<reference evidence="1 2" key="1">
    <citation type="submission" date="2017-02" db="EMBL/GenBank/DDBJ databases">
        <title>Draft genome sequence of Haemophilus felis CCUG 31170 type strain.</title>
        <authorList>
            <person name="Engstrom-Jakobsson H."/>
            <person name="Salva-Serra F."/>
            <person name="Thorell K."/>
            <person name="Gonzales-Siles L."/>
            <person name="Karlsson R."/>
            <person name="Boulund F."/>
            <person name="Engstrand L."/>
            <person name="Kristiansson E."/>
            <person name="Moore E."/>
        </authorList>
    </citation>
    <scope>NUCLEOTIDE SEQUENCE [LARGE SCALE GENOMIC DNA]</scope>
    <source>
        <strain evidence="1 2">CCUG 31170</strain>
    </source>
</reference>
<gene>
    <name evidence="1" type="ORF">B0188_10950</name>
</gene>
<keyword evidence="2" id="KW-1185">Reference proteome</keyword>